<keyword evidence="3 8" id="KW-0808">Transferase</keyword>
<proteinExistence type="predicted"/>
<dbReference type="EMBL" id="WJQR01000002">
    <property type="protein sequence ID" value="MRI80866.1"/>
    <property type="molecule type" value="Genomic_DNA"/>
</dbReference>
<evidence type="ECO:0000313" key="9">
    <source>
        <dbReference type="Proteomes" id="UP000469870"/>
    </source>
</evidence>
<dbReference type="InterPro" id="IPR029044">
    <property type="entry name" value="Nucleotide-diphossugar_trans"/>
</dbReference>
<sequence length="99" mass="11345">MLTVEIMGFFEMIVHFQQLSDPLVLGETPEIGVEEYPDIDIFISTFNEPEELLFKTINACLNLDYPDKSKVHIYLCDDGNRDEMGVLARKLGVTHLVRI</sequence>
<keyword evidence="5" id="KW-1133">Transmembrane helix</keyword>
<dbReference type="InterPro" id="IPR001173">
    <property type="entry name" value="Glyco_trans_2-like"/>
</dbReference>
<keyword evidence="6" id="KW-0472">Membrane</keyword>
<dbReference type="AlphaFoldDB" id="A0A844BWL3"/>
<feature type="domain" description="Glycosyltransferase 2-like" evidence="7">
    <location>
        <begin position="41"/>
        <end position="91"/>
    </location>
</feature>
<evidence type="ECO:0000256" key="5">
    <source>
        <dbReference type="ARBA" id="ARBA00022989"/>
    </source>
</evidence>
<organism evidence="8 9">
    <name type="scientific">Fundicoccus ignavus</name>
    <dbReference type="NCBI Taxonomy" id="2664442"/>
    <lineage>
        <taxon>Bacteria</taxon>
        <taxon>Bacillati</taxon>
        <taxon>Bacillota</taxon>
        <taxon>Bacilli</taxon>
        <taxon>Lactobacillales</taxon>
        <taxon>Aerococcaceae</taxon>
        <taxon>Fundicoccus</taxon>
    </lineage>
</organism>
<dbReference type="PANTHER" id="PTHR43867">
    <property type="entry name" value="CELLULOSE SYNTHASE CATALYTIC SUBUNIT A [UDP-FORMING]"/>
    <property type="match status" value="1"/>
</dbReference>
<evidence type="ECO:0000256" key="2">
    <source>
        <dbReference type="ARBA" id="ARBA00022676"/>
    </source>
</evidence>
<comment type="caution">
    <text evidence="8">The sequence shown here is derived from an EMBL/GenBank/DDBJ whole genome shotgun (WGS) entry which is preliminary data.</text>
</comment>
<dbReference type="InterPro" id="IPR050321">
    <property type="entry name" value="Glycosyltr_2/OpgH_subfam"/>
</dbReference>
<comment type="subcellular location">
    <subcellularLocation>
        <location evidence="1">Membrane</location>
        <topology evidence="1">Multi-pass membrane protein</topology>
    </subcellularLocation>
</comment>
<evidence type="ECO:0000256" key="4">
    <source>
        <dbReference type="ARBA" id="ARBA00022692"/>
    </source>
</evidence>
<protein>
    <submittedName>
        <fullName evidence="8">Glycosyltransferase</fullName>
    </submittedName>
</protein>
<dbReference type="GO" id="GO:0016020">
    <property type="term" value="C:membrane"/>
    <property type="evidence" value="ECO:0007669"/>
    <property type="project" value="UniProtKB-SubCell"/>
</dbReference>
<accession>A0A844BWL3</accession>
<dbReference type="PANTHER" id="PTHR43867:SF2">
    <property type="entry name" value="CELLULOSE SYNTHASE CATALYTIC SUBUNIT A [UDP-FORMING]"/>
    <property type="match status" value="1"/>
</dbReference>
<gene>
    <name evidence="8" type="ORF">GIY11_02335</name>
</gene>
<evidence type="ECO:0000259" key="7">
    <source>
        <dbReference type="Pfam" id="PF00535"/>
    </source>
</evidence>
<evidence type="ECO:0000313" key="8">
    <source>
        <dbReference type="EMBL" id="MRI80866.1"/>
    </source>
</evidence>
<keyword evidence="2" id="KW-0328">Glycosyltransferase</keyword>
<dbReference type="SUPFAM" id="SSF53448">
    <property type="entry name" value="Nucleotide-diphospho-sugar transferases"/>
    <property type="match status" value="1"/>
</dbReference>
<evidence type="ECO:0000256" key="6">
    <source>
        <dbReference type="ARBA" id="ARBA00023136"/>
    </source>
</evidence>
<keyword evidence="4" id="KW-0812">Transmembrane</keyword>
<name>A0A844BWL3_9LACT</name>
<reference evidence="8 9" key="1">
    <citation type="submission" date="2019-11" db="EMBL/GenBank/DDBJ databases">
        <title>Characterisation of Fundicoccus ignavus gen. nov. sp. nov., a novel genus of the family Aerococcaceae isolated from bulk tank milk.</title>
        <authorList>
            <person name="Siebert A."/>
            <person name="Huptas C."/>
            <person name="Wenning M."/>
            <person name="Scherer S."/>
            <person name="Doll E.V."/>
        </authorList>
    </citation>
    <scope>NUCLEOTIDE SEQUENCE [LARGE SCALE GENOMIC DNA]</scope>
    <source>
        <strain evidence="8 9">DSM 109653</strain>
    </source>
</reference>
<dbReference type="Proteomes" id="UP000469870">
    <property type="component" value="Unassembled WGS sequence"/>
</dbReference>
<evidence type="ECO:0000256" key="1">
    <source>
        <dbReference type="ARBA" id="ARBA00004141"/>
    </source>
</evidence>
<dbReference type="GO" id="GO:0016757">
    <property type="term" value="F:glycosyltransferase activity"/>
    <property type="evidence" value="ECO:0007669"/>
    <property type="project" value="UniProtKB-KW"/>
</dbReference>
<dbReference type="Gene3D" id="3.90.550.10">
    <property type="entry name" value="Spore Coat Polysaccharide Biosynthesis Protein SpsA, Chain A"/>
    <property type="match status" value="1"/>
</dbReference>
<evidence type="ECO:0000256" key="3">
    <source>
        <dbReference type="ARBA" id="ARBA00022679"/>
    </source>
</evidence>
<dbReference type="Pfam" id="PF00535">
    <property type="entry name" value="Glycos_transf_2"/>
    <property type="match status" value="1"/>
</dbReference>